<evidence type="ECO:0000259" key="3">
    <source>
        <dbReference type="PROSITE" id="PS50110"/>
    </source>
</evidence>
<dbReference type="SUPFAM" id="SSF52172">
    <property type="entry name" value="CheY-like"/>
    <property type="match status" value="1"/>
</dbReference>
<accession>A0A6L3SZK0</accession>
<name>A0A6L3SZK0_9HYPH</name>
<dbReference type="PANTHER" id="PTHR44591:SF21">
    <property type="entry name" value="TWO-COMPONENT RESPONSE REGULATOR"/>
    <property type="match status" value="1"/>
</dbReference>
<organism evidence="4 5">
    <name type="scientific">Methylobacterium soli</name>
    <dbReference type="NCBI Taxonomy" id="553447"/>
    <lineage>
        <taxon>Bacteria</taxon>
        <taxon>Pseudomonadati</taxon>
        <taxon>Pseudomonadota</taxon>
        <taxon>Alphaproteobacteria</taxon>
        <taxon>Hyphomicrobiales</taxon>
        <taxon>Methylobacteriaceae</taxon>
        <taxon>Methylobacterium</taxon>
    </lineage>
</organism>
<feature type="modified residue" description="4-aspartylphosphate" evidence="2">
    <location>
        <position position="65"/>
    </location>
</feature>
<comment type="caution">
    <text evidence="4">The sequence shown here is derived from an EMBL/GenBank/DDBJ whole genome shotgun (WGS) entry which is preliminary data.</text>
</comment>
<evidence type="ECO:0000313" key="4">
    <source>
        <dbReference type="EMBL" id="KAB1078075.1"/>
    </source>
</evidence>
<dbReference type="GO" id="GO:0000160">
    <property type="term" value="P:phosphorelay signal transduction system"/>
    <property type="evidence" value="ECO:0007669"/>
    <property type="project" value="InterPro"/>
</dbReference>
<dbReference type="PROSITE" id="PS50110">
    <property type="entry name" value="RESPONSE_REGULATORY"/>
    <property type="match status" value="1"/>
</dbReference>
<dbReference type="AlphaFoldDB" id="A0A6L3SZK0"/>
<dbReference type="SMART" id="SM00448">
    <property type="entry name" value="REC"/>
    <property type="match status" value="1"/>
</dbReference>
<gene>
    <name evidence="4" type="ORF">F6X53_16395</name>
</gene>
<dbReference type="Gene3D" id="3.40.50.2300">
    <property type="match status" value="1"/>
</dbReference>
<evidence type="ECO:0000256" key="2">
    <source>
        <dbReference type="PROSITE-ProRule" id="PRU00169"/>
    </source>
</evidence>
<protein>
    <submittedName>
        <fullName evidence="4">Response regulator</fullName>
    </submittedName>
</protein>
<proteinExistence type="predicted"/>
<reference evidence="4 5" key="1">
    <citation type="submission" date="2019-09" db="EMBL/GenBank/DDBJ databases">
        <title>YIM 48816 draft genome.</title>
        <authorList>
            <person name="Jiang L."/>
        </authorList>
    </citation>
    <scope>NUCLEOTIDE SEQUENCE [LARGE SCALE GENOMIC DNA]</scope>
    <source>
        <strain evidence="4 5">YIM 48816</strain>
    </source>
</reference>
<dbReference type="Proteomes" id="UP000474159">
    <property type="component" value="Unassembled WGS sequence"/>
</dbReference>
<keyword evidence="5" id="KW-1185">Reference proteome</keyword>
<dbReference type="RefSeq" id="WP_151001283.1">
    <property type="nucleotide sequence ID" value="NZ_BPQY01000122.1"/>
</dbReference>
<dbReference type="PANTHER" id="PTHR44591">
    <property type="entry name" value="STRESS RESPONSE REGULATOR PROTEIN 1"/>
    <property type="match status" value="1"/>
</dbReference>
<dbReference type="OrthoDB" id="7210814at2"/>
<dbReference type="EMBL" id="VZZK01000016">
    <property type="protein sequence ID" value="KAB1078075.1"/>
    <property type="molecule type" value="Genomic_DNA"/>
</dbReference>
<feature type="domain" description="Response regulatory" evidence="3">
    <location>
        <begin position="15"/>
        <end position="127"/>
    </location>
</feature>
<dbReference type="Pfam" id="PF00072">
    <property type="entry name" value="Response_reg"/>
    <property type="match status" value="1"/>
</dbReference>
<sequence length="129" mass="13518">MRETSGPARAAAGPTILVVEDEAMLLDVVAAELTDAGFRVLCAASAEEADGILGAGTGIDLLFTDIRLPGRLDGWDLAERARARNPALPVIYVTGYSAEAPRQVSASVLVMKPYRPSAIVRVARQLGVG</sequence>
<dbReference type="InterPro" id="IPR050595">
    <property type="entry name" value="Bact_response_regulator"/>
</dbReference>
<dbReference type="InterPro" id="IPR011006">
    <property type="entry name" value="CheY-like_superfamily"/>
</dbReference>
<evidence type="ECO:0000313" key="5">
    <source>
        <dbReference type="Proteomes" id="UP000474159"/>
    </source>
</evidence>
<dbReference type="InterPro" id="IPR001789">
    <property type="entry name" value="Sig_transdc_resp-reg_receiver"/>
</dbReference>
<evidence type="ECO:0000256" key="1">
    <source>
        <dbReference type="ARBA" id="ARBA00022553"/>
    </source>
</evidence>
<keyword evidence="1 2" id="KW-0597">Phosphoprotein</keyword>